<dbReference type="AlphaFoldDB" id="A0A0D0TMH5"/>
<dbReference type="Proteomes" id="UP000032210">
    <property type="component" value="Unassembled WGS sequence"/>
</dbReference>
<feature type="region of interest" description="Disordered" evidence="1">
    <location>
        <begin position="251"/>
        <end position="270"/>
    </location>
</feature>
<dbReference type="EMBL" id="JXCQ01000009">
    <property type="protein sequence ID" value="KIR23089.1"/>
    <property type="molecule type" value="Genomic_DNA"/>
</dbReference>
<dbReference type="SUPFAM" id="SSF48613">
    <property type="entry name" value="Heme oxygenase-like"/>
    <property type="match status" value="1"/>
</dbReference>
<evidence type="ECO:0000313" key="3">
    <source>
        <dbReference type="Proteomes" id="UP000032210"/>
    </source>
</evidence>
<dbReference type="Gene3D" id="1.20.910.10">
    <property type="entry name" value="Heme oxygenase-like"/>
    <property type="match status" value="1"/>
</dbReference>
<comment type="caution">
    <text evidence="2">The sequence shown here is derived from an EMBL/GenBank/DDBJ whole genome shotgun (WGS) entry which is preliminary data.</text>
</comment>
<evidence type="ECO:0000256" key="1">
    <source>
        <dbReference type="SAM" id="MobiDB-lite"/>
    </source>
</evidence>
<dbReference type="PROSITE" id="PS51257">
    <property type="entry name" value="PROKAR_LIPOPROTEIN"/>
    <property type="match status" value="1"/>
</dbReference>
<evidence type="ECO:0000313" key="2">
    <source>
        <dbReference type="EMBL" id="KIR23089.1"/>
    </source>
</evidence>
<proteinExistence type="predicted"/>
<gene>
    <name evidence="2" type="ORF">PFLU3_15020</name>
</gene>
<accession>A0A0D0TMH5</accession>
<protein>
    <submittedName>
        <fullName evidence="2">TENA/THI-4/PQQC family protein</fullName>
    </submittedName>
</protein>
<feature type="compositionally biased region" description="Basic and acidic residues" evidence="1">
    <location>
        <begin position="251"/>
        <end position="264"/>
    </location>
</feature>
<dbReference type="InterPro" id="IPR016084">
    <property type="entry name" value="Haem_Oase-like_multi-hlx"/>
</dbReference>
<name>A0A0D0TMH5_PSEFL</name>
<sequence length="270" mass="30988">MIDTFNRTGPLMEASSYPAWAQQLIQACSESKRRVVEHELYQRMRDNALSAKTMRHYLIGGWPVVEQFALYMAQNLTKTKFARHPGEDMARRWLMRNIRVELNHADYWVHWARAHGVSLEELQAQDVPPELHALSHWCWHTSSADSLIVAIAATNYAIEGATGEWSAVVCSTGVYAGAFPEEDRKRAMKWLKMHAQYDDAHPWEALEIICTLAGTNPSKALQEELRQAVCKSYDYMYLFLESCMRLENAQKDQDQAPAVRERPMRVASEA</sequence>
<dbReference type="Pfam" id="PF14518">
    <property type="entry name" value="Haem_oxygenas_2"/>
    <property type="match status" value="1"/>
</dbReference>
<reference evidence="2 3" key="1">
    <citation type="submission" date="2015-01" db="EMBL/GenBank/DDBJ databases">
        <title>Genome sequence of the beneficial rhizobacterium Pseudomonas fluorescens 2-79.</title>
        <authorList>
            <person name="Thuermer A."/>
            <person name="Daniel R."/>
        </authorList>
    </citation>
    <scope>NUCLEOTIDE SEQUENCE [LARGE SCALE GENOMIC DNA]</scope>
    <source>
        <strain evidence="2 3">2-79</strain>
    </source>
</reference>
<organism evidence="2 3">
    <name type="scientific">Pseudomonas fluorescens</name>
    <dbReference type="NCBI Taxonomy" id="294"/>
    <lineage>
        <taxon>Bacteria</taxon>
        <taxon>Pseudomonadati</taxon>
        <taxon>Pseudomonadota</taxon>
        <taxon>Gammaproteobacteria</taxon>
        <taxon>Pseudomonadales</taxon>
        <taxon>Pseudomonadaceae</taxon>
        <taxon>Pseudomonas</taxon>
    </lineage>
</organism>
<dbReference type="PATRIC" id="fig|294.125.peg.1546"/>